<dbReference type="EMBL" id="JARKIE010000001">
    <property type="protein sequence ID" value="KAJ7710340.1"/>
    <property type="molecule type" value="Genomic_DNA"/>
</dbReference>
<reference evidence="2" key="1">
    <citation type="submission" date="2023-03" db="EMBL/GenBank/DDBJ databases">
        <title>Massive genome expansion in bonnet fungi (Mycena s.s.) driven by repeated elements and novel gene families across ecological guilds.</title>
        <authorList>
            <consortium name="Lawrence Berkeley National Laboratory"/>
            <person name="Harder C.B."/>
            <person name="Miyauchi S."/>
            <person name="Viragh M."/>
            <person name="Kuo A."/>
            <person name="Thoen E."/>
            <person name="Andreopoulos B."/>
            <person name="Lu D."/>
            <person name="Skrede I."/>
            <person name="Drula E."/>
            <person name="Henrissat B."/>
            <person name="Morin E."/>
            <person name="Kohler A."/>
            <person name="Barry K."/>
            <person name="LaButti K."/>
            <person name="Morin E."/>
            <person name="Salamov A."/>
            <person name="Lipzen A."/>
            <person name="Mereny Z."/>
            <person name="Hegedus B."/>
            <person name="Baldrian P."/>
            <person name="Stursova M."/>
            <person name="Weitz H."/>
            <person name="Taylor A."/>
            <person name="Grigoriev I.V."/>
            <person name="Nagy L.G."/>
            <person name="Martin F."/>
            <person name="Kauserud H."/>
        </authorList>
    </citation>
    <scope>NUCLEOTIDE SEQUENCE</scope>
    <source>
        <strain evidence="2">CBHHK067</strain>
    </source>
</reference>
<keyword evidence="3" id="KW-1185">Reference proteome</keyword>
<accession>A0AAD7H2D5</accession>
<dbReference type="AlphaFoldDB" id="A0AAD7H2D5"/>
<gene>
    <name evidence="2" type="ORF">B0H17DRAFT_1190108</name>
</gene>
<evidence type="ECO:0000313" key="3">
    <source>
        <dbReference type="Proteomes" id="UP001221757"/>
    </source>
</evidence>
<evidence type="ECO:0000256" key="1">
    <source>
        <dbReference type="SAM" id="Phobius"/>
    </source>
</evidence>
<protein>
    <submittedName>
        <fullName evidence="2">Uncharacterized protein</fullName>
    </submittedName>
</protein>
<proteinExistence type="predicted"/>
<name>A0AAD7H2D5_MYCRO</name>
<comment type="caution">
    <text evidence="2">The sequence shown here is derived from an EMBL/GenBank/DDBJ whole genome shotgun (WGS) entry which is preliminary data.</text>
</comment>
<organism evidence="2 3">
    <name type="scientific">Mycena rosella</name>
    <name type="common">Pink bonnet</name>
    <name type="synonym">Agaricus rosellus</name>
    <dbReference type="NCBI Taxonomy" id="1033263"/>
    <lineage>
        <taxon>Eukaryota</taxon>
        <taxon>Fungi</taxon>
        <taxon>Dikarya</taxon>
        <taxon>Basidiomycota</taxon>
        <taxon>Agaricomycotina</taxon>
        <taxon>Agaricomycetes</taxon>
        <taxon>Agaricomycetidae</taxon>
        <taxon>Agaricales</taxon>
        <taxon>Marasmiineae</taxon>
        <taxon>Mycenaceae</taxon>
        <taxon>Mycena</taxon>
    </lineage>
</organism>
<feature type="transmembrane region" description="Helical" evidence="1">
    <location>
        <begin position="20"/>
        <end position="38"/>
    </location>
</feature>
<keyword evidence="1" id="KW-1133">Transmembrane helix</keyword>
<evidence type="ECO:0000313" key="2">
    <source>
        <dbReference type="EMBL" id="KAJ7710340.1"/>
    </source>
</evidence>
<dbReference type="Proteomes" id="UP001221757">
    <property type="component" value="Unassembled WGS sequence"/>
</dbReference>
<keyword evidence="1" id="KW-0812">Transmembrane</keyword>
<keyword evidence="1" id="KW-0472">Membrane</keyword>
<sequence>MRDVRLPNRIMYPGLRALGAFIQCAMSVHFIAAPLTYLRLCARGLPGNPALKWFRGTVDSATRAHIVNADALYAERCISSSTSASNFHLTSSRRLGLARPCVAAKSRDFHSPVPPRPPVCCELLPRYSLRSSILVPATTAHVPDPALSRGAAEIHDPRTLIVLSSVPARNLKMCAASGRCLVSPSMTILSTRAGRARSTMARGEEEDMGVQERWITMTTALTSSLSSPHLARCPIRPQGGSAATAAQHHIASYLLIAVSITRPQTRAEHTAARRLSRIQVGTTATRAALEDELDGDGIYDRDRSTPDIIAFSALRQR</sequence>